<dbReference type="Gene3D" id="3.30.70.270">
    <property type="match status" value="1"/>
</dbReference>
<dbReference type="Pfam" id="PF00990">
    <property type="entry name" value="GGDEF"/>
    <property type="match status" value="1"/>
</dbReference>
<dbReference type="InterPro" id="IPR043128">
    <property type="entry name" value="Rev_trsase/Diguanyl_cyclase"/>
</dbReference>
<evidence type="ECO:0000259" key="3">
    <source>
        <dbReference type="PROSITE" id="PS50887"/>
    </source>
</evidence>
<dbReference type="SMART" id="SM00052">
    <property type="entry name" value="EAL"/>
    <property type="match status" value="1"/>
</dbReference>
<protein>
    <submittedName>
        <fullName evidence="4">Diguanylate cyclase/phosphodiesterase</fullName>
    </submittedName>
</protein>
<keyword evidence="1" id="KW-0472">Membrane</keyword>
<feature type="transmembrane region" description="Helical" evidence="1">
    <location>
        <begin position="238"/>
        <end position="260"/>
    </location>
</feature>
<dbReference type="PROSITE" id="PS50887">
    <property type="entry name" value="GGDEF"/>
    <property type="match status" value="1"/>
</dbReference>
<name>A0A7H9CLI4_9BACT</name>
<dbReference type="Pfam" id="PF00563">
    <property type="entry name" value="EAL"/>
    <property type="match status" value="1"/>
</dbReference>
<dbReference type="KEGG" id="cinf:CINF_1593"/>
<feature type="domain" description="EAL" evidence="2">
    <location>
        <begin position="567"/>
        <end position="812"/>
    </location>
</feature>
<dbReference type="InterPro" id="IPR029787">
    <property type="entry name" value="Nucleotide_cyclase"/>
</dbReference>
<dbReference type="CDD" id="cd01948">
    <property type="entry name" value="EAL"/>
    <property type="match status" value="1"/>
</dbReference>
<dbReference type="Gene3D" id="3.20.20.450">
    <property type="entry name" value="EAL domain"/>
    <property type="match status" value="1"/>
</dbReference>
<keyword evidence="1" id="KW-1133">Transmembrane helix</keyword>
<dbReference type="EMBL" id="CP049075">
    <property type="protein sequence ID" value="QLI06068.1"/>
    <property type="molecule type" value="Genomic_DNA"/>
</dbReference>
<dbReference type="GO" id="GO:0071111">
    <property type="term" value="F:cyclic-guanylate-specific phosphodiesterase activity"/>
    <property type="evidence" value="ECO:0007669"/>
    <property type="project" value="InterPro"/>
</dbReference>
<dbReference type="RefSeq" id="WP_179975164.1">
    <property type="nucleotide sequence ID" value="NZ_CP049075.1"/>
</dbReference>
<evidence type="ECO:0000256" key="1">
    <source>
        <dbReference type="SAM" id="Phobius"/>
    </source>
</evidence>
<gene>
    <name evidence="4" type="ORF">CINF_1593</name>
</gene>
<dbReference type="InterPro" id="IPR050706">
    <property type="entry name" value="Cyclic-di-GMP_PDE-like"/>
</dbReference>
<keyword evidence="1" id="KW-0812">Transmembrane</keyword>
<dbReference type="PANTHER" id="PTHR33121">
    <property type="entry name" value="CYCLIC DI-GMP PHOSPHODIESTERASE PDEF"/>
    <property type="match status" value="1"/>
</dbReference>
<accession>A0A7H9CLI4</accession>
<evidence type="ECO:0000313" key="4">
    <source>
        <dbReference type="EMBL" id="QLI06068.1"/>
    </source>
</evidence>
<reference evidence="4 5" key="1">
    <citation type="submission" date="2020-02" db="EMBL/GenBank/DDBJ databases">
        <title>Complete genome sequence of the novel Campylobacter species Candidatus Campylobacter infans.</title>
        <authorList>
            <person name="Duim B."/>
            <person name="Zomer A."/>
            <person name="van der Graaf L."/>
            <person name="Wagenaar J."/>
        </authorList>
    </citation>
    <scope>NUCLEOTIDE SEQUENCE [LARGE SCALE GENOMIC DNA]</scope>
    <source>
        <strain evidence="4 5">19S00001</strain>
    </source>
</reference>
<dbReference type="InterPro" id="IPR035919">
    <property type="entry name" value="EAL_sf"/>
</dbReference>
<organism evidence="4 5">
    <name type="scientific">Candidatus Campylobacter infans</name>
    <dbReference type="NCBI Taxonomy" id="2561898"/>
    <lineage>
        <taxon>Bacteria</taxon>
        <taxon>Pseudomonadati</taxon>
        <taxon>Campylobacterota</taxon>
        <taxon>Epsilonproteobacteria</taxon>
        <taxon>Campylobacterales</taxon>
        <taxon>Campylobacteraceae</taxon>
        <taxon>Campylobacter</taxon>
    </lineage>
</organism>
<dbReference type="Proteomes" id="UP000509414">
    <property type="component" value="Chromosome"/>
</dbReference>
<dbReference type="AlphaFoldDB" id="A0A7H9CLI4"/>
<keyword evidence="5" id="KW-1185">Reference proteome</keyword>
<sequence>MQLKSHKMAINFTFIFLLTLAVVGTWFLYYTNATLKHGQIYISYILDIRKLNDEIDVSMSSPNTIVNFDTINKKMDEMIQKLKATSSYKGFDDFFLDRRNKAIFLDFHRAVMAKKTLLEDYKTHKSSYIEGLIYLLSNLRNTKDVRIMSGLFTKLALIRFGDNLNVDEFEQEIATLHAKLAQSETHASVDYTYIGRLLKLNEEVKIVSNIEVMNTQLNISAKASNVITALNNYNNRNFTILLVGIFILGIIVLVFFVRILKYYFENQKLKKYTNQLDGILVLSDSSLVAINLQGQVIRATRSFKENNQQYLGKKLEFFYENGAKIEIINDVSQTKSTQKYNFSMRKNSKGNLIYEKIIAVPNFDMAGKLIDIDIILQDFTENYTVKNMIKRAKFKEKEASIIDRETELPNHLALNEMLKKQEHAHVLYISLDQFSNIVFFYNQATVLLILIEVGKTINLFIENNHLDATLYHLQEDKFCIYSKNRSIEASAKRLLAYFTPSIIISDDTGHDINIDLNITIGISLNVDTTIADRLTQAKLAHQKAKNNEENLAFYEQNDESEKNYRQNQYISRLIRYALNTNKIVVECQPIFDLQEIDTYNNTYKVHSYEILARMLDEQNKVHYPGEFLGVAKQAGLYLNITRAVIIRAFELINRFDYRFSINLSTADMINPSVRELLLQKLDESEHSSNVTIEVLETEDVEGAFDEVFEFLKLVRSHGCRVAIDDFGSGYANLAMLLELNVDYIKLDGSIVRRLPYDKDAVQLIGALASFTNTEGYTMVAEFVSEQEILDVVKSLGIRYAQGFLLGKPVTLN</sequence>
<evidence type="ECO:0000259" key="2">
    <source>
        <dbReference type="PROSITE" id="PS50883"/>
    </source>
</evidence>
<dbReference type="SMART" id="SM00267">
    <property type="entry name" value="GGDEF"/>
    <property type="match status" value="1"/>
</dbReference>
<dbReference type="SUPFAM" id="SSF141868">
    <property type="entry name" value="EAL domain-like"/>
    <property type="match status" value="1"/>
</dbReference>
<dbReference type="SUPFAM" id="SSF55073">
    <property type="entry name" value="Nucleotide cyclase"/>
    <property type="match status" value="1"/>
</dbReference>
<proteinExistence type="predicted"/>
<dbReference type="PANTHER" id="PTHR33121:SF70">
    <property type="entry name" value="SIGNALING PROTEIN YKOW"/>
    <property type="match status" value="1"/>
</dbReference>
<dbReference type="PROSITE" id="PS50883">
    <property type="entry name" value="EAL"/>
    <property type="match status" value="1"/>
</dbReference>
<evidence type="ECO:0000313" key="5">
    <source>
        <dbReference type="Proteomes" id="UP000509414"/>
    </source>
</evidence>
<dbReference type="InterPro" id="IPR001633">
    <property type="entry name" value="EAL_dom"/>
</dbReference>
<feature type="transmembrane region" description="Helical" evidence="1">
    <location>
        <begin position="12"/>
        <end position="30"/>
    </location>
</feature>
<dbReference type="InterPro" id="IPR000160">
    <property type="entry name" value="GGDEF_dom"/>
</dbReference>
<feature type="domain" description="GGDEF" evidence="3">
    <location>
        <begin position="422"/>
        <end position="556"/>
    </location>
</feature>